<gene>
    <name evidence="3" type="ORF">A2519_01705</name>
</gene>
<dbReference type="Proteomes" id="UP000179243">
    <property type="component" value="Unassembled WGS sequence"/>
</dbReference>
<keyword evidence="1" id="KW-1133">Transmembrane helix</keyword>
<sequence length="161" mass="17599">MASHETVKQKIAHLVIEAMKADFTVPRLAGGAALGIFVSFLPIMGVQTFLIVALAALLHMNKASALLFSLVLNPATFIPIYGFNYWVGFHLLARQGEQPGVTELIQHLRNLNLDSFSWATLHLVAPLFAGSFVVGALAAVIVFGMVYLLLVKNRKRFPGLR</sequence>
<dbReference type="PANTHER" id="PTHR40547:SF1">
    <property type="entry name" value="SLL0298 PROTEIN"/>
    <property type="match status" value="1"/>
</dbReference>
<name>A0A1F7F5C1_UNCRA</name>
<evidence type="ECO:0000313" key="4">
    <source>
        <dbReference type="Proteomes" id="UP000179243"/>
    </source>
</evidence>
<evidence type="ECO:0000259" key="2">
    <source>
        <dbReference type="Pfam" id="PF09835"/>
    </source>
</evidence>
<feature type="transmembrane region" description="Helical" evidence="1">
    <location>
        <begin position="32"/>
        <end position="58"/>
    </location>
</feature>
<dbReference type="PANTHER" id="PTHR40547">
    <property type="entry name" value="SLL0298 PROTEIN"/>
    <property type="match status" value="1"/>
</dbReference>
<feature type="domain" description="DUF2062" evidence="2">
    <location>
        <begin position="11"/>
        <end position="156"/>
    </location>
</feature>
<dbReference type="Pfam" id="PF09835">
    <property type="entry name" value="DUF2062"/>
    <property type="match status" value="1"/>
</dbReference>
<evidence type="ECO:0000313" key="3">
    <source>
        <dbReference type="EMBL" id="OGK01778.1"/>
    </source>
</evidence>
<feature type="transmembrane region" description="Helical" evidence="1">
    <location>
        <begin position="65"/>
        <end position="87"/>
    </location>
</feature>
<accession>A0A1F7F5C1</accession>
<keyword evidence="1" id="KW-0812">Transmembrane</keyword>
<dbReference type="EMBL" id="MFYX01000119">
    <property type="protein sequence ID" value="OGK01778.1"/>
    <property type="molecule type" value="Genomic_DNA"/>
</dbReference>
<comment type="caution">
    <text evidence="3">The sequence shown here is derived from an EMBL/GenBank/DDBJ whole genome shotgun (WGS) entry which is preliminary data.</text>
</comment>
<feature type="transmembrane region" description="Helical" evidence="1">
    <location>
        <begin position="123"/>
        <end position="151"/>
    </location>
</feature>
<proteinExistence type="predicted"/>
<dbReference type="InterPro" id="IPR018639">
    <property type="entry name" value="DUF2062"/>
</dbReference>
<protein>
    <recommendedName>
        <fullName evidence="2">DUF2062 domain-containing protein</fullName>
    </recommendedName>
</protein>
<reference evidence="3 4" key="1">
    <citation type="journal article" date="2016" name="Nat. Commun.">
        <title>Thousands of microbial genomes shed light on interconnected biogeochemical processes in an aquifer system.</title>
        <authorList>
            <person name="Anantharaman K."/>
            <person name="Brown C.T."/>
            <person name="Hug L.A."/>
            <person name="Sharon I."/>
            <person name="Castelle C.J."/>
            <person name="Probst A.J."/>
            <person name="Thomas B.C."/>
            <person name="Singh A."/>
            <person name="Wilkins M.J."/>
            <person name="Karaoz U."/>
            <person name="Brodie E.L."/>
            <person name="Williams K.H."/>
            <person name="Hubbard S.S."/>
            <person name="Banfield J.F."/>
        </authorList>
    </citation>
    <scope>NUCLEOTIDE SEQUENCE [LARGE SCALE GENOMIC DNA]</scope>
</reference>
<evidence type="ECO:0000256" key="1">
    <source>
        <dbReference type="SAM" id="Phobius"/>
    </source>
</evidence>
<keyword evidence="1" id="KW-0472">Membrane</keyword>
<organism evidence="3 4">
    <name type="scientific">Candidatus Raymondbacteria bacterium RIFOXYD12_FULL_49_13</name>
    <dbReference type="NCBI Taxonomy" id="1817890"/>
    <lineage>
        <taxon>Bacteria</taxon>
        <taxon>Raymondiibacteriota</taxon>
    </lineage>
</organism>
<dbReference type="AlphaFoldDB" id="A0A1F7F5C1"/>